<dbReference type="Proteomes" id="UP000424752">
    <property type="component" value="Chromosome"/>
</dbReference>
<dbReference type="Gene3D" id="3.40.50.1000">
    <property type="entry name" value="HAD superfamily/HAD-like"/>
    <property type="match status" value="1"/>
</dbReference>
<dbReference type="NCBIfam" id="TIGR01489">
    <property type="entry name" value="DKMTPPase-SF"/>
    <property type="match status" value="1"/>
</dbReference>
<accession>A0A6I6ES69</accession>
<dbReference type="NCBIfam" id="TIGR01488">
    <property type="entry name" value="HAD-SF-IB"/>
    <property type="match status" value="1"/>
</dbReference>
<evidence type="ECO:0000256" key="2">
    <source>
        <dbReference type="ARBA" id="ARBA00022801"/>
    </source>
</evidence>
<dbReference type="InterPro" id="IPR006384">
    <property type="entry name" value="HAD_hydro_PyrdxlP_Pase-like"/>
</dbReference>
<dbReference type="InterPro" id="IPR050582">
    <property type="entry name" value="HAD-like_SerB"/>
</dbReference>
<dbReference type="SUPFAM" id="SSF56784">
    <property type="entry name" value="HAD-like"/>
    <property type="match status" value="1"/>
</dbReference>
<dbReference type="InterPro" id="IPR036412">
    <property type="entry name" value="HAD-like_sf"/>
</dbReference>
<protein>
    <submittedName>
        <fullName evidence="3">MtnX-like HAD-IB family phosphatase</fullName>
        <ecNumber evidence="3">3.1.3.-</ecNumber>
    </submittedName>
</protein>
<sequence>MILCDFDGTISAEDTTDTLLARFALPGWERLEQQWLAGEIGSGECMSGQIALLDMTREALDNCLSGISIDPAFKQFVALARRLNVPLKIVSDGLDYAIQRILDRHGLGHLTVIANHLEQQGERSWGLQFPWRAPHCRCANGVCKCAIAQRVKGRVLMVGDGHSDFCVAAQADHVLAKGSLIGECRRKGIAHTAFNDFSDAVPALEQLLNSPDGKCPPFSFNPLMPWRTHD</sequence>
<dbReference type="Gene3D" id="3.90.1470.20">
    <property type="match status" value="1"/>
</dbReference>
<name>A0A6I6ES69_9GAMM</name>
<dbReference type="GO" id="GO:0000287">
    <property type="term" value="F:magnesium ion binding"/>
    <property type="evidence" value="ECO:0007669"/>
    <property type="project" value="TreeGrafter"/>
</dbReference>
<dbReference type="EMBL" id="CP046509">
    <property type="protein sequence ID" value="QGU89671.1"/>
    <property type="molecule type" value="Genomic_DNA"/>
</dbReference>
<dbReference type="GO" id="GO:0036424">
    <property type="term" value="F:L-phosphoserine phosphatase activity"/>
    <property type="evidence" value="ECO:0007669"/>
    <property type="project" value="TreeGrafter"/>
</dbReference>
<keyword evidence="1" id="KW-0479">Metal-binding</keyword>
<dbReference type="Pfam" id="PF12710">
    <property type="entry name" value="HAD"/>
    <property type="match status" value="1"/>
</dbReference>
<dbReference type="PANTHER" id="PTHR43344:SF21">
    <property type="entry name" value="POLYOL PHOSPHATE PHOSPHATASE PYP1"/>
    <property type="match status" value="1"/>
</dbReference>
<evidence type="ECO:0000256" key="1">
    <source>
        <dbReference type="ARBA" id="ARBA00022723"/>
    </source>
</evidence>
<evidence type="ECO:0000313" key="4">
    <source>
        <dbReference type="Proteomes" id="UP000424752"/>
    </source>
</evidence>
<dbReference type="EC" id="3.1.3.-" evidence="3"/>
<proteinExistence type="predicted"/>
<reference evidence="3 4" key="1">
    <citation type="submission" date="2019-12" db="EMBL/GenBank/DDBJ databases">
        <title>Erwinia sp. nov., isolated from droppings of birds in the Qinghai-Tiebt plateau of China.</title>
        <authorList>
            <person name="Ge Y."/>
        </authorList>
    </citation>
    <scope>NUCLEOTIDE SEQUENCE [LARGE SCALE GENOMIC DNA]</scope>
    <source>
        <strain evidence="3 4">J780</strain>
    </source>
</reference>
<dbReference type="InterPro" id="IPR023214">
    <property type="entry name" value="HAD_sf"/>
</dbReference>
<dbReference type="GO" id="GO:0005737">
    <property type="term" value="C:cytoplasm"/>
    <property type="evidence" value="ECO:0007669"/>
    <property type="project" value="TreeGrafter"/>
</dbReference>
<organism evidence="3 4">
    <name type="scientific">Erwinia sorbitola</name>
    <dbReference type="NCBI Taxonomy" id="2681984"/>
    <lineage>
        <taxon>Bacteria</taxon>
        <taxon>Pseudomonadati</taxon>
        <taxon>Pseudomonadota</taxon>
        <taxon>Gammaproteobacteria</taxon>
        <taxon>Enterobacterales</taxon>
        <taxon>Erwiniaceae</taxon>
        <taxon>Erwinia</taxon>
    </lineage>
</organism>
<dbReference type="AlphaFoldDB" id="A0A6I6ES69"/>
<keyword evidence="2 3" id="KW-0378">Hydrolase</keyword>
<dbReference type="KEGG" id="erwi:GN242_08425"/>
<dbReference type="GO" id="GO:0006564">
    <property type="term" value="P:L-serine biosynthetic process"/>
    <property type="evidence" value="ECO:0007669"/>
    <property type="project" value="TreeGrafter"/>
</dbReference>
<gene>
    <name evidence="3" type="ORF">GN242_08425</name>
</gene>
<dbReference type="PANTHER" id="PTHR43344">
    <property type="entry name" value="PHOSPHOSERINE PHOSPHATASE"/>
    <property type="match status" value="1"/>
</dbReference>
<evidence type="ECO:0000313" key="3">
    <source>
        <dbReference type="EMBL" id="QGU89671.1"/>
    </source>
</evidence>